<evidence type="ECO:0000313" key="2">
    <source>
        <dbReference type="Proteomes" id="UP000887566"/>
    </source>
</evidence>
<name>A0A914VV46_9BILA</name>
<proteinExistence type="predicted"/>
<dbReference type="AlphaFoldDB" id="A0A914VV46"/>
<protein>
    <submittedName>
        <fullName evidence="3">Biogenesis of lysosome-related organelles complex 1 subunit 3</fullName>
    </submittedName>
</protein>
<feature type="region of interest" description="Disordered" evidence="1">
    <location>
        <begin position="1"/>
        <end position="80"/>
    </location>
</feature>
<accession>A0A914VV46</accession>
<reference evidence="3" key="1">
    <citation type="submission" date="2022-11" db="UniProtKB">
        <authorList>
            <consortium name="WormBaseParasite"/>
        </authorList>
    </citation>
    <scope>IDENTIFICATION</scope>
</reference>
<dbReference type="Pfam" id="PF15753">
    <property type="entry name" value="BLOC1S3"/>
    <property type="match status" value="1"/>
</dbReference>
<keyword evidence="2" id="KW-1185">Reference proteome</keyword>
<evidence type="ECO:0000313" key="3">
    <source>
        <dbReference type="WBParaSite" id="PSAMB.scaffold252size61180.g4028.t1"/>
    </source>
</evidence>
<feature type="compositionally biased region" description="Acidic residues" evidence="1">
    <location>
        <begin position="24"/>
        <end position="42"/>
    </location>
</feature>
<sequence>MASLSSAQQQQQQQQRHAIVIPGEADETDDDEEAEEDDDELFDSAHGGEAARRPPALRRADSEPADGDSSSAPRRQQSVLHRKLRETVAALGADAQAFGARQCQTLGKDLQQVSHNVADTQRTLQDTLYRARSIAEVVYRIESQLGTVLSTVQLFPELKLADYPGIEKSASQQSS</sequence>
<dbReference type="WBParaSite" id="PSAMB.scaffold252size61180.g4028.t1">
    <property type="protein sequence ID" value="PSAMB.scaffold252size61180.g4028.t1"/>
    <property type="gene ID" value="PSAMB.scaffold252size61180.g4028"/>
</dbReference>
<dbReference type="Proteomes" id="UP000887566">
    <property type="component" value="Unplaced"/>
</dbReference>
<organism evidence="2 3">
    <name type="scientific">Plectus sambesii</name>
    <dbReference type="NCBI Taxonomy" id="2011161"/>
    <lineage>
        <taxon>Eukaryota</taxon>
        <taxon>Metazoa</taxon>
        <taxon>Ecdysozoa</taxon>
        <taxon>Nematoda</taxon>
        <taxon>Chromadorea</taxon>
        <taxon>Plectida</taxon>
        <taxon>Plectina</taxon>
        <taxon>Plectoidea</taxon>
        <taxon>Plectidae</taxon>
        <taxon>Plectus</taxon>
    </lineage>
</organism>
<feature type="compositionally biased region" description="Polar residues" evidence="1">
    <location>
        <begin position="68"/>
        <end position="79"/>
    </location>
</feature>
<dbReference type="InterPro" id="IPR017245">
    <property type="entry name" value="BLOC-1_complex_su-3"/>
</dbReference>
<evidence type="ECO:0000256" key="1">
    <source>
        <dbReference type="SAM" id="MobiDB-lite"/>
    </source>
</evidence>